<dbReference type="PANTHER" id="PTHR30471:SF3">
    <property type="entry name" value="UPF0758 PROTEIN YEES-RELATED"/>
    <property type="match status" value="1"/>
</dbReference>
<organism evidence="8 10">
    <name type="scientific">Treponema rectale</name>
    <dbReference type="NCBI Taxonomy" id="744512"/>
    <lineage>
        <taxon>Bacteria</taxon>
        <taxon>Pseudomonadati</taxon>
        <taxon>Spirochaetota</taxon>
        <taxon>Spirochaetia</taxon>
        <taxon>Spirochaetales</taxon>
        <taxon>Treponemataceae</taxon>
        <taxon>Treponema</taxon>
    </lineage>
</organism>
<gene>
    <name evidence="9" type="ORF">DYE49_08810</name>
    <name evidence="8" type="ORF">HNP77_000060</name>
</gene>
<dbReference type="Pfam" id="PF04002">
    <property type="entry name" value="RadC"/>
    <property type="match status" value="1"/>
</dbReference>
<dbReference type="Proteomes" id="UP000578697">
    <property type="component" value="Unassembled WGS sequence"/>
</dbReference>
<name>A0A840SCR6_9SPIR</name>
<protein>
    <submittedName>
        <fullName evidence="8">DNA repair protein RadC</fullName>
    </submittedName>
</protein>
<dbReference type="InterPro" id="IPR001405">
    <property type="entry name" value="UPF0758"/>
</dbReference>
<sequence length="236" mass="26073">MLTATENTATTELAKPQIRELTLANGMSFPSDEELLMLILGKGTRNCPVEKLSAKVLQVINASNEDSLLQNLIEITGIGISRALTIAAVVEFGKRRFRHLKNVITRSSDLIQYLQHYTLDPVEHFITVTLNGSREILSIRTVSTGTVNKTIVHSREVFAQAVAEHASAIICCHNHPGGTCRPSKADFQSTQVLQEAALVLGIKFLDHIIISREGYFSFLENDLLEEGTKLEKLTDC</sequence>
<dbReference type="KEGG" id="trc:DYE49_08810"/>
<reference evidence="8 10" key="2">
    <citation type="submission" date="2020-08" db="EMBL/GenBank/DDBJ databases">
        <title>Genomic Encyclopedia of Type Strains, Phase IV (KMG-IV): sequencing the most valuable type-strain genomes for metagenomic binning, comparative biology and taxonomic classification.</title>
        <authorList>
            <person name="Goeker M."/>
        </authorList>
    </citation>
    <scope>NUCLEOTIDE SEQUENCE [LARGE SCALE GENOMIC DNA]</scope>
    <source>
        <strain evidence="8 10">DSM 103679</strain>
    </source>
</reference>
<dbReference type="Proteomes" id="UP000593591">
    <property type="component" value="Chromosome"/>
</dbReference>
<dbReference type="GO" id="GO:0006508">
    <property type="term" value="P:proteolysis"/>
    <property type="evidence" value="ECO:0007669"/>
    <property type="project" value="UniProtKB-KW"/>
</dbReference>
<dbReference type="SUPFAM" id="SSF102712">
    <property type="entry name" value="JAB1/MPN domain"/>
    <property type="match status" value="1"/>
</dbReference>
<dbReference type="GO" id="GO:0008237">
    <property type="term" value="F:metallopeptidase activity"/>
    <property type="evidence" value="ECO:0007669"/>
    <property type="project" value="UniProtKB-KW"/>
</dbReference>
<evidence type="ECO:0000259" key="7">
    <source>
        <dbReference type="PROSITE" id="PS50249"/>
    </source>
</evidence>
<proteinExistence type="inferred from homology"/>
<feature type="domain" description="MPN" evidence="7">
    <location>
        <begin position="103"/>
        <end position="224"/>
    </location>
</feature>
<dbReference type="EMBL" id="CP031517">
    <property type="protein sequence ID" value="QOS40554.1"/>
    <property type="molecule type" value="Genomic_DNA"/>
</dbReference>
<keyword evidence="3" id="KW-0378">Hydrolase</keyword>
<keyword evidence="2" id="KW-0479">Metal-binding</keyword>
<dbReference type="PANTHER" id="PTHR30471">
    <property type="entry name" value="DNA REPAIR PROTEIN RADC"/>
    <property type="match status" value="1"/>
</dbReference>
<accession>A0A840SCR6</accession>
<evidence type="ECO:0000313" key="8">
    <source>
        <dbReference type="EMBL" id="MBB5217716.1"/>
    </source>
</evidence>
<dbReference type="Gene3D" id="3.40.140.10">
    <property type="entry name" value="Cytidine Deaminase, domain 2"/>
    <property type="match status" value="1"/>
</dbReference>
<evidence type="ECO:0000313" key="11">
    <source>
        <dbReference type="Proteomes" id="UP000593591"/>
    </source>
</evidence>
<dbReference type="NCBIfam" id="TIGR00608">
    <property type="entry name" value="radc"/>
    <property type="match status" value="1"/>
</dbReference>
<evidence type="ECO:0000313" key="10">
    <source>
        <dbReference type="Proteomes" id="UP000578697"/>
    </source>
</evidence>
<reference evidence="9 11" key="1">
    <citation type="submission" date="2018-08" db="EMBL/GenBank/DDBJ databases">
        <title>The first complete genome of Treponema rectale (CHPAT), a commensal spirochete of the bovine rectum.</title>
        <authorList>
            <person name="Staton G.J."/>
            <person name="Clegg S.R."/>
            <person name="Carter S.D."/>
            <person name="Radford A.D."/>
            <person name="Darby A."/>
            <person name="Hall N."/>
            <person name="Birtles R.J."/>
            <person name="Evans N.J."/>
        </authorList>
    </citation>
    <scope>NUCLEOTIDE SEQUENCE [LARGE SCALE GENOMIC DNA]</scope>
    <source>
        <strain evidence="9 11">CHPA</strain>
    </source>
</reference>
<dbReference type="GO" id="GO:0046872">
    <property type="term" value="F:metal ion binding"/>
    <property type="evidence" value="ECO:0007669"/>
    <property type="project" value="UniProtKB-KW"/>
</dbReference>
<keyword evidence="5" id="KW-0482">Metalloprotease</keyword>
<dbReference type="CDD" id="cd08071">
    <property type="entry name" value="MPN_DUF2466"/>
    <property type="match status" value="1"/>
</dbReference>
<evidence type="ECO:0000256" key="3">
    <source>
        <dbReference type="ARBA" id="ARBA00022801"/>
    </source>
</evidence>
<dbReference type="InterPro" id="IPR037518">
    <property type="entry name" value="MPN"/>
</dbReference>
<evidence type="ECO:0000256" key="1">
    <source>
        <dbReference type="ARBA" id="ARBA00022670"/>
    </source>
</evidence>
<evidence type="ECO:0000256" key="6">
    <source>
        <dbReference type="RuleBase" id="RU003797"/>
    </source>
</evidence>
<keyword evidence="10" id="KW-1185">Reference proteome</keyword>
<dbReference type="PROSITE" id="PS50249">
    <property type="entry name" value="MPN"/>
    <property type="match status" value="1"/>
</dbReference>
<dbReference type="AlphaFoldDB" id="A0A840SCR6"/>
<comment type="similarity">
    <text evidence="6">Belongs to the UPF0758 family.</text>
</comment>
<evidence type="ECO:0000256" key="4">
    <source>
        <dbReference type="ARBA" id="ARBA00022833"/>
    </source>
</evidence>
<dbReference type="InterPro" id="IPR025657">
    <property type="entry name" value="RadC_JAB"/>
</dbReference>
<evidence type="ECO:0000256" key="2">
    <source>
        <dbReference type="ARBA" id="ARBA00022723"/>
    </source>
</evidence>
<dbReference type="RefSeq" id="WP_184651165.1">
    <property type="nucleotide sequence ID" value="NZ_JACHFR010000001.1"/>
</dbReference>
<evidence type="ECO:0000256" key="5">
    <source>
        <dbReference type="ARBA" id="ARBA00023049"/>
    </source>
</evidence>
<evidence type="ECO:0000313" key="9">
    <source>
        <dbReference type="EMBL" id="QOS40554.1"/>
    </source>
</evidence>
<keyword evidence="1" id="KW-0645">Protease</keyword>
<dbReference type="EMBL" id="JACHFR010000001">
    <property type="protein sequence ID" value="MBB5217716.1"/>
    <property type="molecule type" value="Genomic_DNA"/>
</dbReference>
<keyword evidence="4" id="KW-0862">Zinc</keyword>